<evidence type="ECO:0000259" key="12">
    <source>
        <dbReference type="PROSITE" id="PS50023"/>
    </source>
</evidence>
<evidence type="ECO:0000256" key="4">
    <source>
        <dbReference type="ARBA" id="ARBA00022833"/>
    </source>
</evidence>
<dbReference type="SMART" id="SM00132">
    <property type="entry name" value="LIM"/>
    <property type="match status" value="2"/>
</dbReference>
<dbReference type="GeneTree" id="ENSGT00940000156200"/>
<name>A0A3B4D3B1_PYGNA</name>
<dbReference type="GO" id="GO:0021884">
    <property type="term" value="P:forebrain neuron development"/>
    <property type="evidence" value="ECO:0007669"/>
    <property type="project" value="TreeGrafter"/>
</dbReference>
<evidence type="ECO:0000256" key="5">
    <source>
        <dbReference type="ARBA" id="ARBA00023038"/>
    </source>
</evidence>
<organism evidence="14 15">
    <name type="scientific">Pygocentrus nattereri</name>
    <name type="common">Red-bellied piranha</name>
    <dbReference type="NCBI Taxonomy" id="42514"/>
    <lineage>
        <taxon>Eukaryota</taxon>
        <taxon>Metazoa</taxon>
        <taxon>Chordata</taxon>
        <taxon>Craniata</taxon>
        <taxon>Vertebrata</taxon>
        <taxon>Euteleostomi</taxon>
        <taxon>Actinopterygii</taxon>
        <taxon>Neopterygii</taxon>
        <taxon>Teleostei</taxon>
        <taxon>Ostariophysi</taxon>
        <taxon>Characiformes</taxon>
        <taxon>Characoidei</taxon>
        <taxon>Pygocentrus</taxon>
    </lineage>
</organism>
<evidence type="ECO:0000256" key="2">
    <source>
        <dbReference type="ARBA" id="ARBA00022723"/>
    </source>
</evidence>
<dbReference type="Gene3D" id="2.10.110.10">
    <property type="entry name" value="Cysteine Rich Protein"/>
    <property type="match status" value="2"/>
</dbReference>
<comment type="subcellular location">
    <subcellularLocation>
        <location evidence="1 9 11">Nucleus</location>
    </subcellularLocation>
</comment>
<evidence type="ECO:0000256" key="10">
    <source>
        <dbReference type="PROSITE-ProRule" id="PRU00125"/>
    </source>
</evidence>
<keyword evidence="6 9" id="KW-0238">DNA-binding</keyword>
<dbReference type="CDD" id="cd00086">
    <property type="entry name" value="homeodomain"/>
    <property type="match status" value="1"/>
</dbReference>
<dbReference type="GO" id="GO:0000977">
    <property type="term" value="F:RNA polymerase II transcription regulatory region sequence-specific DNA binding"/>
    <property type="evidence" value="ECO:0007669"/>
    <property type="project" value="TreeGrafter"/>
</dbReference>
<feature type="domain" description="Homeobox" evidence="13">
    <location>
        <begin position="147"/>
        <end position="207"/>
    </location>
</feature>
<dbReference type="Ensembl" id="ENSPNAT00000027000.2">
    <property type="protein sequence ID" value="ENSPNAP00000017993.2"/>
    <property type="gene ID" value="ENSPNAG00000024521.2"/>
</dbReference>
<dbReference type="PANTHER" id="PTHR24208">
    <property type="entry name" value="LIM/HOMEOBOX PROTEIN LHX"/>
    <property type="match status" value="1"/>
</dbReference>
<keyword evidence="2 10" id="KW-0479">Metal-binding</keyword>
<reference evidence="14 15" key="1">
    <citation type="submission" date="2020-10" db="EMBL/GenBank/DDBJ databases">
        <title>Pygocentrus nattereri (red-bellied piranha) genome, fPygNat1, primary haplotype.</title>
        <authorList>
            <person name="Myers G."/>
            <person name="Meyer A."/>
            <person name="Karagic N."/>
            <person name="Pippel M."/>
            <person name="Winkler S."/>
            <person name="Tracey A."/>
            <person name="Wood J."/>
            <person name="Formenti G."/>
            <person name="Howe K."/>
            <person name="Fedrigo O."/>
            <person name="Jarvis E.D."/>
        </authorList>
    </citation>
    <scope>NUCLEOTIDE SEQUENCE [LARGE SCALE GENOMIC DNA]</scope>
</reference>
<sequence length="288" mass="32433">NSTSASLQDTAVCARCCLKITDKYLLMVNGLFWHMRCLSCSVCHTALSERNSCYIRGREVYCKPHYYRCRCACCGQSVRSSDWVRRVKGNVYHLACFSCCSCKRQLGTGEQFAVVQETLLLCRMHYDCMLQQLQQGNCVTIGDGGAKPSKRVRTCFTAEQLQIMQVQFALDSTPDAQALQTLAEKTGLSRRVIQVWFQNCRARHKKHAGPSHCAVTAAGHLNPSLEQHLWSTSTLSTLQDYSDSEPQCGLVLISASRGVTLFKMFLYRSIYSTFSNNLKNPFTMQRGL</sequence>
<dbReference type="InterPro" id="IPR001781">
    <property type="entry name" value="Znf_LIM"/>
</dbReference>
<dbReference type="Proteomes" id="UP001501920">
    <property type="component" value="Chromosome 28"/>
</dbReference>
<dbReference type="PROSITE" id="PS50023">
    <property type="entry name" value="LIM_DOMAIN_2"/>
    <property type="match status" value="1"/>
</dbReference>
<feature type="DNA-binding region" description="Homeobox" evidence="9">
    <location>
        <begin position="149"/>
        <end position="208"/>
    </location>
</feature>
<evidence type="ECO:0000256" key="8">
    <source>
        <dbReference type="ARBA" id="ARBA00023242"/>
    </source>
</evidence>
<keyword evidence="4 10" id="KW-0862">Zinc</keyword>
<dbReference type="GO" id="GO:0000981">
    <property type="term" value="F:DNA-binding transcription factor activity, RNA polymerase II-specific"/>
    <property type="evidence" value="ECO:0007669"/>
    <property type="project" value="InterPro"/>
</dbReference>
<keyword evidence="3" id="KW-0677">Repeat</keyword>
<dbReference type="InterPro" id="IPR001356">
    <property type="entry name" value="HD"/>
</dbReference>
<dbReference type="Gene3D" id="1.10.10.60">
    <property type="entry name" value="Homeodomain-like"/>
    <property type="match status" value="1"/>
</dbReference>
<dbReference type="PROSITE" id="PS00478">
    <property type="entry name" value="LIM_DOMAIN_1"/>
    <property type="match status" value="2"/>
</dbReference>
<keyword evidence="8 9" id="KW-0539">Nucleus</keyword>
<evidence type="ECO:0000256" key="3">
    <source>
        <dbReference type="ARBA" id="ARBA00022737"/>
    </source>
</evidence>
<dbReference type="GO" id="GO:0046872">
    <property type="term" value="F:metal ion binding"/>
    <property type="evidence" value="ECO:0007669"/>
    <property type="project" value="UniProtKB-KW"/>
</dbReference>
<dbReference type="PROSITE" id="PS00027">
    <property type="entry name" value="HOMEOBOX_1"/>
    <property type="match status" value="1"/>
</dbReference>
<protein>
    <submittedName>
        <fullName evidence="14">LIM homeobox 8b</fullName>
    </submittedName>
</protein>
<keyword evidence="7 9" id="KW-0371">Homeobox</keyword>
<dbReference type="InterPro" id="IPR009057">
    <property type="entry name" value="Homeodomain-like_sf"/>
</dbReference>
<keyword evidence="15" id="KW-1185">Reference proteome</keyword>
<evidence type="ECO:0000256" key="1">
    <source>
        <dbReference type="ARBA" id="ARBA00004123"/>
    </source>
</evidence>
<dbReference type="PROSITE" id="PS50071">
    <property type="entry name" value="HOMEOBOX_2"/>
    <property type="match status" value="1"/>
</dbReference>
<dbReference type="AlphaFoldDB" id="A0A3B4D3B1"/>
<evidence type="ECO:0000256" key="9">
    <source>
        <dbReference type="PROSITE-ProRule" id="PRU00108"/>
    </source>
</evidence>
<dbReference type="SMART" id="SM00389">
    <property type="entry name" value="HOX"/>
    <property type="match status" value="1"/>
</dbReference>
<dbReference type="SUPFAM" id="SSF57716">
    <property type="entry name" value="Glucocorticoid receptor-like (DNA-binding domain)"/>
    <property type="match status" value="2"/>
</dbReference>
<dbReference type="SUPFAM" id="SSF46689">
    <property type="entry name" value="Homeodomain-like"/>
    <property type="match status" value="1"/>
</dbReference>
<dbReference type="FunFam" id="1.10.10.60:FF:000050">
    <property type="entry name" value="LIM homeobox 6"/>
    <property type="match status" value="1"/>
</dbReference>
<evidence type="ECO:0000313" key="15">
    <source>
        <dbReference type="Proteomes" id="UP001501920"/>
    </source>
</evidence>
<feature type="domain" description="LIM zinc-binding" evidence="12">
    <location>
        <begin position="11"/>
        <end position="72"/>
    </location>
</feature>
<keyword evidence="5 10" id="KW-0440">LIM domain</keyword>
<accession>A0A3B4D3B1</accession>
<evidence type="ECO:0000256" key="7">
    <source>
        <dbReference type="ARBA" id="ARBA00023155"/>
    </source>
</evidence>
<dbReference type="InterPro" id="IPR017970">
    <property type="entry name" value="Homeobox_CS"/>
</dbReference>
<dbReference type="InterPro" id="IPR050453">
    <property type="entry name" value="LIM_Homeobox_TF"/>
</dbReference>
<evidence type="ECO:0000256" key="6">
    <source>
        <dbReference type="ARBA" id="ARBA00023125"/>
    </source>
</evidence>
<dbReference type="GO" id="GO:0005634">
    <property type="term" value="C:nucleus"/>
    <property type="evidence" value="ECO:0007669"/>
    <property type="project" value="UniProtKB-SubCell"/>
</dbReference>
<evidence type="ECO:0000256" key="11">
    <source>
        <dbReference type="RuleBase" id="RU000682"/>
    </source>
</evidence>
<reference evidence="14" key="2">
    <citation type="submission" date="2025-08" db="UniProtKB">
        <authorList>
            <consortium name="Ensembl"/>
        </authorList>
    </citation>
    <scope>IDENTIFICATION</scope>
</reference>
<evidence type="ECO:0000313" key="14">
    <source>
        <dbReference type="Ensembl" id="ENSPNAP00000017993.2"/>
    </source>
</evidence>
<proteinExistence type="predicted"/>
<dbReference type="Pfam" id="PF00046">
    <property type="entry name" value="Homeodomain"/>
    <property type="match status" value="1"/>
</dbReference>
<dbReference type="PANTHER" id="PTHR24208:SF117">
    <property type="entry name" value="LIM_HOMEOBOX PROTEIN LHX8"/>
    <property type="match status" value="1"/>
</dbReference>
<reference evidence="14" key="3">
    <citation type="submission" date="2025-09" db="UniProtKB">
        <authorList>
            <consortium name="Ensembl"/>
        </authorList>
    </citation>
    <scope>IDENTIFICATION</scope>
</reference>
<dbReference type="Pfam" id="PF00412">
    <property type="entry name" value="LIM"/>
    <property type="match status" value="2"/>
</dbReference>
<evidence type="ECO:0000259" key="13">
    <source>
        <dbReference type="PROSITE" id="PS50071"/>
    </source>
</evidence>